<evidence type="ECO:0000256" key="1">
    <source>
        <dbReference type="ARBA" id="ARBA00022679"/>
    </source>
</evidence>
<evidence type="ECO:0000313" key="4">
    <source>
        <dbReference type="EMBL" id="ACB77360.1"/>
    </source>
</evidence>
<dbReference type="PANTHER" id="PTHR10584">
    <property type="entry name" value="SUGAR KINASE"/>
    <property type="match status" value="1"/>
</dbReference>
<dbReference type="Gene3D" id="3.40.1190.20">
    <property type="match status" value="1"/>
</dbReference>
<organism evidence="4 5">
    <name type="scientific">Opitutus terrae (strain DSM 11246 / JCM 15787 / PB90-1)</name>
    <dbReference type="NCBI Taxonomy" id="452637"/>
    <lineage>
        <taxon>Bacteria</taxon>
        <taxon>Pseudomonadati</taxon>
        <taxon>Verrucomicrobiota</taxon>
        <taxon>Opitutia</taxon>
        <taxon>Opitutales</taxon>
        <taxon>Opitutaceae</taxon>
        <taxon>Opitutus</taxon>
    </lineage>
</organism>
<keyword evidence="1" id="KW-0808">Transferase</keyword>
<name>B2A024_OPITP</name>
<gene>
    <name evidence="4" type="ordered locus">Oter_4086</name>
</gene>
<dbReference type="EMBL" id="CP001032">
    <property type="protein sequence ID" value="ACB77360.1"/>
    <property type="molecule type" value="Genomic_DNA"/>
</dbReference>
<dbReference type="Pfam" id="PF00294">
    <property type="entry name" value="PfkB"/>
    <property type="match status" value="1"/>
</dbReference>
<keyword evidence="5" id="KW-1185">Reference proteome</keyword>
<dbReference type="STRING" id="452637.Oter_4086"/>
<dbReference type="SUPFAM" id="SSF53613">
    <property type="entry name" value="Ribokinase-like"/>
    <property type="match status" value="1"/>
</dbReference>
<dbReference type="OrthoDB" id="9775849at2"/>
<dbReference type="HOGENOM" id="CLU_027634_4_0_0"/>
<sequence>MTLPTASNSARSGVLAGGNWLVDHVKILNCWPAQDALARIESETWDNGGAPYNVLKDLARMGATFPLSGIGLVGDDADGERILADCRQHRIDTRQLRKIADTPTAYCDVMTERATGRRTFFYQRGANARLAPEHFDFRTTNAKIFHLGYLLLLDALDEPVDGRPHATEVFRQAHSAGLLTSLDCVSEASARFESVVKPVLPEVDVLFANDFEAEKLTGIALHDGGVIRRAAVERAAQALLGFGVRQWVILHFPTAVFAASAAGECCWQPSVRVPSEAIRGAAGAGDALAAGVLYGLHENADIAAALRLGVAVAASSLFDATCSNGVRPVSECLQLAERFGFQPLPQ</sequence>
<reference evidence="4 5" key="1">
    <citation type="journal article" date="2011" name="J. Bacteriol.">
        <title>Genome sequence of the verrucomicrobium Opitutus terrae PB90-1, an abundant inhabitant of rice paddy soil ecosystems.</title>
        <authorList>
            <person name="van Passel M.W."/>
            <person name="Kant R."/>
            <person name="Palva A."/>
            <person name="Copeland A."/>
            <person name="Lucas S."/>
            <person name="Lapidus A."/>
            <person name="Glavina del Rio T."/>
            <person name="Pitluck S."/>
            <person name="Goltsman E."/>
            <person name="Clum A."/>
            <person name="Sun H."/>
            <person name="Schmutz J."/>
            <person name="Larimer F.W."/>
            <person name="Land M.L."/>
            <person name="Hauser L."/>
            <person name="Kyrpides N."/>
            <person name="Mikhailova N."/>
            <person name="Richardson P.P."/>
            <person name="Janssen P.H."/>
            <person name="de Vos W.M."/>
            <person name="Smidt H."/>
        </authorList>
    </citation>
    <scope>NUCLEOTIDE SEQUENCE [LARGE SCALE GENOMIC DNA]</scope>
    <source>
        <strain evidence="5">DSM 11246 / JCM 15787 / PB90-1</strain>
    </source>
</reference>
<evidence type="ECO:0000259" key="3">
    <source>
        <dbReference type="Pfam" id="PF00294"/>
    </source>
</evidence>
<dbReference type="GO" id="GO:0005829">
    <property type="term" value="C:cytosol"/>
    <property type="evidence" value="ECO:0007669"/>
    <property type="project" value="TreeGrafter"/>
</dbReference>
<accession>B2A024</accession>
<protein>
    <submittedName>
        <fullName evidence="4">PfkB domain protein</fullName>
    </submittedName>
</protein>
<dbReference type="AlphaFoldDB" id="B2A024"/>
<dbReference type="InterPro" id="IPR029056">
    <property type="entry name" value="Ribokinase-like"/>
</dbReference>
<dbReference type="InterPro" id="IPR011611">
    <property type="entry name" value="PfkB_dom"/>
</dbReference>
<proteinExistence type="predicted"/>
<evidence type="ECO:0000313" key="5">
    <source>
        <dbReference type="Proteomes" id="UP000007013"/>
    </source>
</evidence>
<keyword evidence="2" id="KW-0418">Kinase</keyword>
<dbReference type="PANTHER" id="PTHR10584:SF166">
    <property type="entry name" value="RIBOKINASE"/>
    <property type="match status" value="1"/>
</dbReference>
<dbReference type="GO" id="GO:0016301">
    <property type="term" value="F:kinase activity"/>
    <property type="evidence" value="ECO:0007669"/>
    <property type="project" value="UniProtKB-KW"/>
</dbReference>
<evidence type="ECO:0000256" key="2">
    <source>
        <dbReference type="ARBA" id="ARBA00022777"/>
    </source>
</evidence>
<dbReference type="KEGG" id="ote:Oter_4086"/>
<dbReference type="eggNOG" id="COG0524">
    <property type="taxonomic scope" value="Bacteria"/>
</dbReference>
<dbReference type="RefSeq" id="WP_012376888.1">
    <property type="nucleotide sequence ID" value="NC_010571.1"/>
</dbReference>
<feature type="domain" description="Carbohydrate kinase PfkB" evidence="3">
    <location>
        <begin position="37"/>
        <end position="322"/>
    </location>
</feature>
<dbReference type="Proteomes" id="UP000007013">
    <property type="component" value="Chromosome"/>
</dbReference>